<evidence type="ECO:0000256" key="5">
    <source>
        <dbReference type="ARBA" id="ARBA00022989"/>
    </source>
</evidence>
<feature type="transmembrane region" description="Helical" evidence="7">
    <location>
        <begin position="174"/>
        <end position="192"/>
    </location>
</feature>
<sequence length="437" mass="46480">MTTDTVSSVAGEATVHAAPANTPRRVMIASLAGTTIEFYDFYIFATAAALVIGPTFFPGESSQMQVLAAFMSFGLAFVARPVGSFLFGHFGDRIGRKSTLVASLVLMGGATVGIGLLPGYQSIGIAAPILLCVFRLCQGLGIGGEWGGAALLATENAPRGRRAFFGMFPQLGPSLGFLLANGVFLVILLSISDEAFMAWGWRIPFLLSAVLVVIGLYVRTTLVESEVFTREQQKPPGRAPLVELLRDHREPLLQGTLAMVACYAIFYITTVFTLNYATQTQGIDRGTFLGMLCFAIIFMAVATPLSALACDRFGRKPVILSGLIFTMLVGLMLAPLISSASIPLTLVFLCLGLTAMGWIYAPMGALLPELLPTRVRYSGAGVAYSLAGILGASLAPYAAQWLVGHGGLSWVGYYIVGMAILSLLAMLSVRETRDSML</sequence>
<feature type="transmembrane region" description="Helical" evidence="7">
    <location>
        <begin position="317"/>
        <end position="338"/>
    </location>
</feature>
<keyword evidence="10" id="KW-1185">Reference proteome</keyword>
<keyword evidence="2" id="KW-0813">Transport</keyword>
<dbReference type="AlphaFoldDB" id="A0A1I1KMG5"/>
<dbReference type="Proteomes" id="UP000199046">
    <property type="component" value="Unassembled WGS sequence"/>
</dbReference>
<feature type="transmembrane region" description="Helical" evidence="7">
    <location>
        <begin position="344"/>
        <end position="367"/>
    </location>
</feature>
<dbReference type="CDD" id="cd17369">
    <property type="entry name" value="MFS_ShiA_like"/>
    <property type="match status" value="1"/>
</dbReference>
<dbReference type="InterPro" id="IPR036259">
    <property type="entry name" value="MFS_trans_sf"/>
</dbReference>
<accession>A0A1I1KMG5</accession>
<dbReference type="PANTHER" id="PTHR43045">
    <property type="entry name" value="SHIKIMATE TRANSPORTER"/>
    <property type="match status" value="1"/>
</dbReference>
<evidence type="ECO:0000256" key="3">
    <source>
        <dbReference type="ARBA" id="ARBA00022475"/>
    </source>
</evidence>
<name>A0A1I1KMG5_9GAMM</name>
<dbReference type="PROSITE" id="PS50850">
    <property type="entry name" value="MFS"/>
    <property type="match status" value="1"/>
</dbReference>
<dbReference type="Gene3D" id="1.20.1250.20">
    <property type="entry name" value="MFS general substrate transporter like domains"/>
    <property type="match status" value="1"/>
</dbReference>
<dbReference type="EMBL" id="FOLY01000004">
    <property type="protein sequence ID" value="SFC61881.1"/>
    <property type="molecule type" value="Genomic_DNA"/>
</dbReference>
<reference evidence="10" key="1">
    <citation type="submission" date="2016-10" db="EMBL/GenBank/DDBJ databases">
        <authorList>
            <person name="Varghese N."/>
            <person name="Submissions S."/>
        </authorList>
    </citation>
    <scope>NUCLEOTIDE SEQUENCE [LARGE SCALE GENOMIC DNA]</scope>
    <source>
        <strain evidence="10">DSM 23439</strain>
    </source>
</reference>
<evidence type="ECO:0000256" key="7">
    <source>
        <dbReference type="SAM" id="Phobius"/>
    </source>
</evidence>
<dbReference type="InterPro" id="IPR020846">
    <property type="entry name" value="MFS_dom"/>
</dbReference>
<dbReference type="InterPro" id="IPR011701">
    <property type="entry name" value="MFS"/>
</dbReference>
<dbReference type="FunFam" id="1.20.1250.20:FF:000001">
    <property type="entry name" value="Dicarboxylate MFS transporter"/>
    <property type="match status" value="1"/>
</dbReference>
<evidence type="ECO:0000256" key="6">
    <source>
        <dbReference type="ARBA" id="ARBA00023136"/>
    </source>
</evidence>
<keyword evidence="3" id="KW-1003">Cell membrane</keyword>
<evidence type="ECO:0000313" key="10">
    <source>
        <dbReference type="Proteomes" id="UP000199046"/>
    </source>
</evidence>
<keyword evidence="5 7" id="KW-1133">Transmembrane helix</keyword>
<evidence type="ECO:0000256" key="1">
    <source>
        <dbReference type="ARBA" id="ARBA00004651"/>
    </source>
</evidence>
<protein>
    <submittedName>
        <fullName evidence="9">Metabolite-proton symporter</fullName>
    </submittedName>
</protein>
<evidence type="ECO:0000313" key="9">
    <source>
        <dbReference type="EMBL" id="SFC61881.1"/>
    </source>
</evidence>
<feature type="transmembrane region" description="Helical" evidence="7">
    <location>
        <begin position="38"/>
        <end position="57"/>
    </location>
</feature>
<feature type="transmembrane region" description="Helical" evidence="7">
    <location>
        <begin position="198"/>
        <end position="218"/>
    </location>
</feature>
<dbReference type="OrthoDB" id="3690818at2"/>
<evidence type="ECO:0000256" key="4">
    <source>
        <dbReference type="ARBA" id="ARBA00022692"/>
    </source>
</evidence>
<dbReference type="SUPFAM" id="SSF103473">
    <property type="entry name" value="MFS general substrate transporter"/>
    <property type="match status" value="1"/>
</dbReference>
<keyword evidence="4 7" id="KW-0812">Transmembrane</keyword>
<comment type="subcellular location">
    <subcellularLocation>
        <location evidence="1">Cell membrane</location>
        <topology evidence="1">Multi-pass membrane protein</topology>
    </subcellularLocation>
</comment>
<evidence type="ECO:0000259" key="8">
    <source>
        <dbReference type="PROSITE" id="PS50850"/>
    </source>
</evidence>
<feature type="transmembrane region" description="Helical" evidence="7">
    <location>
        <begin position="411"/>
        <end position="429"/>
    </location>
</feature>
<proteinExistence type="predicted"/>
<feature type="transmembrane region" description="Helical" evidence="7">
    <location>
        <begin position="63"/>
        <end position="87"/>
    </location>
</feature>
<feature type="transmembrane region" description="Helical" evidence="7">
    <location>
        <begin position="288"/>
        <end position="310"/>
    </location>
</feature>
<dbReference type="STRING" id="402385.SAMN05421848_2069"/>
<evidence type="ECO:0000256" key="2">
    <source>
        <dbReference type="ARBA" id="ARBA00022448"/>
    </source>
</evidence>
<feature type="transmembrane region" description="Helical" evidence="7">
    <location>
        <begin position="99"/>
        <end position="119"/>
    </location>
</feature>
<dbReference type="GO" id="GO:0005886">
    <property type="term" value="C:plasma membrane"/>
    <property type="evidence" value="ECO:0007669"/>
    <property type="project" value="UniProtKB-SubCell"/>
</dbReference>
<organism evidence="9 10">
    <name type="scientific">Kushneria avicenniae</name>
    <dbReference type="NCBI Taxonomy" id="402385"/>
    <lineage>
        <taxon>Bacteria</taxon>
        <taxon>Pseudomonadati</taxon>
        <taxon>Pseudomonadota</taxon>
        <taxon>Gammaproteobacteria</taxon>
        <taxon>Oceanospirillales</taxon>
        <taxon>Halomonadaceae</taxon>
        <taxon>Kushneria</taxon>
    </lineage>
</organism>
<gene>
    <name evidence="9" type="ORF">SAMN05421848_2069</name>
</gene>
<feature type="transmembrane region" description="Helical" evidence="7">
    <location>
        <begin position="379"/>
        <end position="399"/>
    </location>
</feature>
<feature type="domain" description="Major facilitator superfamily (MFS) profile" evidence="8">
    <location>
        <begin position="26"/>
        <end position="434"/>
    </location>
</feature>
<dbReference type="Pfam" id="PF07690">
    <property type="entry name" value="MFS_1"/>
    <property type="match status" value="1"/>
</dbReference>
<dbReference type="GO" id="GO:0022857">
    <property type="term" value="F:transmembrane transporter activity"/>
    <property type="evidence" value="ECO:0007669"/>
    <property type="project" value="InterPro"/>
</dbReference>
<dbReference type="RefSeq" id="WP_090133646.1">
    <property type="nucleotide sequence ID" value="NZ_FOLY01000004.1"/>
</dbReference>
<keyword evidence="6 7" id="KW-0472">Membrane</keyword>
<feature type="transmembrane region" description="Helical" evidence="7">
    <location>
        <begin position="256"/>
        <end position="276"/>
    </location>
</feature>
<dbReference type="PANTHER" id="PTHR43045:SF2">
    <property type="entry name" value="INNER MEMBRANE METABOLITE TRANSPORT PROTEIN YHJE"/>
    <property type="match status" value="1"/>
</dbReference>